<evidence type="ECO:0000313" key="3">
    <source>
        <dbReference type="Proteomes" id="UP000729402"/>
    </source>
</evidence>
<evidence type="ECO:0000313" key="2">
    <source>
        <dbReference type="EMBL" id="KAG8039393.1"/>
    </source>
</evidence>
<comment type="caution">
    <text evidence="2">The sequence shown here is derived from an EMBL/GenBank/DDBJ whole genome shotgun (WGS) entry which is preliminary data.</text>
</comment>
<protein>
    <submittedName>
        <fullName evidence="2">Uncharacterized protein</fullName>
    </submittedName>
</protein>
<proteinExistence type="predicted"/>
<dbReference type="Proteomes" id="UP000729402">
    <property type="component" value="Unassembled WGS sequence"/>
</dbReference>
<keyword evidence="3" id="KW-1185">Reference proteome</keyword>
<sequence>MKRPLEKARLVGLVAVVAVATMLVLLIYAISLRCSVAIGFIMSVPKKLWSGRVYIATKATMPVLEDDDDAIALPSRSSQQLHQSQFSPTRSSLLLSPLSLNLLLFELAANAEQLGRRWEVVVCKRRGHGSKPACEVLEDKKEPRSSSSSPRSPASIYHR</sequence>
<organism evidence="2 3">
    <name type="scientific">Zizania palustris</name>
    <name type="common">Northern wild rice</name>
    <dbReference type="NCBI Taxonomy" id="103762"/>
    <lineage>
        <taxon>Eukaryota</taxon>
        <taxon>Viridiplantae</taxon>
        <taxon>Streptophyta</taxon>
        <taxon>Embryophyta</taxon>
        <taxon>Tracheophyta</taxon>
        <taxon>Spermatophyta</taxon>
        <taxon>Magnoliopsida</taxon>
        <taxon>Liliopsida</taxon>
        <taxon>Poales</taxon>
        <taxon>Poaceae</taxon>
        <taxon>BOP clade</taxon>
        <taxon>Oryzoideae</taxon>
        <taxon>Oryzeae</taxon>
        <taxon>Zizaniinae</taxon>
        <taxon>Zizania</taxon>
    </lineage>
</organism>
<name>A0A8J5VAT8_ZIZPA</name>
<dbReference type="EMBL" id="JAAALK010001901">
    <property type="protein sequence ID" value="KAG8039393.1"/>
    <property type="molecule type" value="Genomic_DNA"/>
</dbReference>
<dbReference type="AlphaFoldDB" id="A0A8J5VAT8"/>
<evidence type="ECO:0000256" key="1">
    <source>
        <dbReference type="SAM" id="MobiDB-lite"/>
    </source>
</evidence>
<reference evidence="2" key="1">
    <citation type="journal article" date="2021" name="bioRxiv">
        <title>Whole Genome Assembly and Annotation of Northern Wild Rice, Zizania palustris L., Supports a Whole Genome Duplication in the Zizania Genus.</title>
        <authorList>
            <person name="Haas M."/>
            <person name="Kono T."/>
            <person name="Macchietto M."/>
            <person name="Millas R."/>
            <person name="McGilp L."/>
            <person name="Shao M."/>
            <person name="Duquette J."/>
            <person name="Hirsch C.N."/>
            <person name="Kimball J."/>
        </authorList>
    </citation>
    <scope>NUCLEOTIDE SEQUENCE</scope>
    <source>
        <tissue evidence="2">Fresh leaf tissue</tissue>
    </source>
</reference>
<feature type="compositionally biased region" description="Low complexity" evidence="1">
    <location>
        <begin position="145"/>
        <end position="159"/>
    </location>
</feature>
<accession>A0A8J5VAT8</accession>
<reference evidence="2" key="2">
    <citation type="submission" date="2021-02" db="EMBL/GenBank/DDBJ databases">
        <authorList>
            <person name="Kimball J.A."/>
            <person name="Haas M.W."/>
            <person name="Macchietto M."/>
            <person name="Kono T."/>
            <person name="Duquette J."/>
            <person name="Shao M."/>
        </authorList>
    </citation>
    <scope>NUCLEOTIDE SEQUENCE</scope>
    <source>
        <tissue evidence="2">Fresh leaf tissue</tissue>
    </source>
</reference>
<gene>
    <name evidence="2" type="ORF">GUJ93_ZPchr0037g2880</name>
</gene>
<feature type="region of interest" description="Disordered" evidence="1">
    <location>
        <begin position="132"/>
        <end position="159"/>
    </location>
</feature>